<comment type="caution">
    <text evidence="3">The sequence shown here is derived from an EMBL/GenBank/DDBJ whole genome shotgun (WGS) entry which is preliminary data.</text>
</comment>
<sequence length="523" mass="58299">MSFSQLILRDISLDTCLEELRGYSDELKTLAKETTRDKDRRAGVIDEVRNDAFPSTRVLAFVEQYVKAEEDEQSYERRQCWGRIGFSVLRILRNAAIGDGQLSVLSILLARQDLLQRLATWTFQLEAENHKVCQSMIECLCNSITCNESAQQILWSALRAKHTSAPHIDFRWTSFDTTKQSYFTSSMRVVAQCLPNRRFGHRTMISGRSIEREDDPEEEDGKLDEERLRIIYLFSLGLFGDIYTNIQPEQNSSHGTITTEQVTFLKLFDAHLCHHANEYPLSRAMGDAQVLLEQYQFLAGKALSIMSMEDGEPWEGARSELIAIHQGLVLLLQAILAFVLPTQGTVGALPAEEMAVHEEIASPAEGEGLLLVGRILIKELRASKTLAVEQIVSLLKTITSFSPAISPFQPLTSAAAAPPPNHIATQTGEAKSLASSKSDSAGREVQGKGLRYLKRDLLRLLTSLVFLPPRTAAVDASERATVTEVQDRVRESDGLYTVLSMTVLDVENPCELLIEGSLTFVSH</sequence>
<keyword evidence="4" id="KW-1185">Reference proteome</keyword>
<dbReference type="RefSeq" id="XP_013245626.1">
    <property type="nucleotide sequence ID" value="XM_013390172.1"/>
</dbReference>
<feature type="region of interest" description="Disordered" evidence="2">
    <location>
        <begin position="416"/>
        <end position="442"/>
    </location>
</feature>
<feature type="compositionally biased region" description="Low complexity" evidence="2">
    <location>
        <begin position="430"/>
        <end position="439"/>
    </location>
</feature>
<protein>
    <recommendedName>
        <fullName evidence="5">Ataxin-10 domain-containing protein</fullName>
    </recommendedName>
</protein>
<organism evidence="3 4">
    <name type="scientific">Tilletiaria anomala (strain ATCC 24038 / CBS 436.72 / UBC 951)</name>
    <dbReference type="NCBI Taxonomy" id="1037660"/>
    <lineage>
        <taxon>Eukaryota</taxon>
        <taxon>Fungi</taxon>
        <taxon>Dikarya</taxon>
        <taxon>Basidiomycota</taxon>
        <taxon>Ustilaginomycotina</taxon>
        <taxon>Exobasidiomycetes</taxon>
        <taxon>Georgefischeriales</taxon>
        <taxon>Tilletiariaceae</taxon>
        <taxon>Tilletiaria</taxon>
    </lineage>
</organism>
<dbReference type="InterPro" id="IPR051374">
    <property type="entry name" value="Ataxin-10/CTR86_families"/>
</dbReference>
<name>A0A066WFN7_TILAU</name>
<evidence type="ECO:0000256" key="2">
    <source>
        <dbReference type="SAM" id="MobiDB-lite"/>
    </source>
</evidence>
<dbReference type="GO" id="GO:0005829">
    <property type="term" value="C:cytosol"/>
    <property type="evidence" value="ECO:0007669"/>
    <property type="project" value="TreeGrafter"/>
</dbReference>
<evidence type="ECO:0000256" key="1">
    <source>
        <dbReference type="ARBA" id="ARBA00008384"/>
    </source>
</evidence>
<dbReference type="InParanoid" id="A0A066WFN7"/>
<dbReference type="PANTHER" id="PTHR13255:SF0">
    <property type="entry name" value="ATAXIN-10"/>
    <property type="match status" value="1"/>
</dbReference>
<dbReference type="Proteomes" id="UP000027361">
    <property type="component" value="Unassembled WGS sequence"/>
</dbReference>
<dbReference type="PANTHER" id="PTHR13255">
    <property type="entry name" value="ATAXIN-10"/>
    <property type="match status" value="1"/>
</dbReference>
<comment type="similarity">
    <text evidence="1">Belongs to the ataxin-10 family.</text>
</comment>
<dbReference type="AlphaFoldDB" id="A0A066WFN7"/>
<dbReference type="HOGENOM" id="CLU_446307_0_0_1"/>
<dbReference type="EMBL" id="JMSN01000006">
    <property type="protein sequence ID" value="KDN52787.1"/>
    <property type="molecule type" value="Genomic_DNA"/>
</dbReference>
<proteinExistence type="inferred from homology"/>
<evidence type="ECO:0000313" key="3">
    <source>
        <dbReference type="EMBL" id="KDN52787.1"/>
    </source>
</evidence>
<evidence type="ECO:0008006" key="5">
    <source>
        <dbReference type="Google" id="ProtNLM"/>
    </source>
</evidence>
<dbReference type="GeneID" id="25265842"/>
<evidence type="ECO:0000313" key="4">
    <source>
        <dbReference type="Proteomes" id="UP000027361"/>
    </source>
</evidence>
<reference evidence="3 4" key="1">
    <citation type="submission" date="2014-05" db="EMBL/GenBank/DDBJ databases">
        <title>Draft genome sequence of a rare smut relative, Tilletiaria anomala UBC 951.</title>
        <authorList>
            <consortium name="DOE Joint Genome Institute"/>
            <person name="Toome M."/>
            <person name="Kuo A."/>
            <person name="Henrissat B."/>
            <person name="Lipzen A."/>
            <person name="Tritt A."/>
            <person name="Yoshinaga Y."/>
            <person name="Zane M."/>
            <person name="Barry K."/>
            <person name="Grigoriev I.V."/>
            <person name="Spatafora J.W."/>
            <person name="Aimea M.C."/>
        </authorList>
    </citation>
    <scope>NUCLEOTIDE SEQUENCE [LARGE SCALE GENOMIC DNA]</scope>
    <source>
        <strain evidence="3 4">UBC 951</strain>
    </source>
</reference>
<gene>
    <name evidence="3" type="ORF">K437DRAFT_266245</name>
</gene>
<accession>A0A066WFN7</accession>